<accession>A0ABP9PG18</accession>
<organism evidence="9 10">
    <name type="scientific">Prosthecobacter algae</name>
    <dbReference type="NCBI Taxonomy" id="1144682"/>
    <lineage>
        <taxon>Bacteria</taxon>
        <taxon>Pseudomonadati</taxon>
        <taxon>Verrucomicrobiota</taxon>
        <taxon>Verrucomicrobiia</taxon>
        <taxon>Verrucomicrobiales</taxon>
        <taxon>Verrucomicrobiaceae</taxon>
        <taxon>Prosthecobacter</taxon>
    </lineage>
</organism>
<protein>
    <recommendedName>
        <fullName evidence="2">dTMP kinase</fullName>
        <ecNumber evidence="2">2.7.4.9</ecNumber>
    </recommendedName>
</protein>
<gene>
    <name evidence="9" type="ORF">GCM10023213_34370</name>
</gene>
<dbReference type="InterPro" id="IPR039430">
    <property type="entry name" value="Thymidylate_kin-like_dom"/>
</dbReference>
<dbReference type="PANTHER" id="PTHR10344">
    <property type="entry name" value="THYMIDYLATE KINASE"/>
    <property type="match status" value="1"/>
</dbReference>
<name>A0ABP9PG18_9BACT</name>
<dbReference type="InterPro" id="IPR018095">
    <property type="entry name" value="Thymidylate_kin_CS"/>
</dbReference>
<dbReference type="EC" id="2.7.4.9" evidence="2"/>
<comment type="caution">
    <text evidence="9">The sequence shown here is derived from an EMBL/GenBank/DDBJ whole genome shotgun (WGS) entry which is preliminary data.</text>
</comment>
<dbReference type="Gene3D" id="3.40.50.300">
    <property type="entry name" value="P-loop containing nucleotide triphosphate hydrolases"/>
    <property type="match status" value="1"/>
</dbReference>
<keyword evidence="10" id="KW-1185">Reference proteome</keyword>
<evidence type="ECO:0000313" key="10">
    <source>
        <dbReference type="Proteomes" id="UP001499852"/>
    </source>
</evidence>
<comment type="similarity">
    <text evidence="1">Belongs to the thymidylate kinase family.</text>
</comment>
<proteinExistence type="inferred from homology"/>
<dbReference type="PROSITE" id="PS01331">
    <property type="entry name" value="THYMIDYLATE_KINASE"/>
    <property type="match status" value="1"/>
</dbReference>
<reference evidence="10" key="1">
    <citation type="journal article" date="2019" name="Int. J. Syst. Evol. Microbiol.">
        <title>The Global Catalogue of Microorganisms (GCM) 10K type strain sequencing project: providing services to taxonomists for standard genome sequencing and annotation.</title>
        <authorList>
            <consortium name="The Broad Institute Genomics Platform"/>
            <consortium name="The Broad Institute Genome Sequencing Center for Infectious Disease"/>
            <person name="Wu L."/>
            <person name="Ma J."/>
        </authorList>
    </citation>
    <scope>NUCLEOTIDE SEQUENCE [LARGE SCALE GENOMIC DNA]</scope>
    <source>
        <strain evidence="10">JCM 18053</strain>
    </source>
</reference>
<feature type="domain" description="Thymidylate kinase-like" evidence="8">
    <location>
        <begin position="2"/>
        <end position="103"/>
    </location>
</feature>
<evidence type="ECO:0000256" key="7">
    <source>
        <dbReference type="ARBA" id="ARBA00022840"/>
    </source>
</evidence>
<dbReference type="EMBL" id="BAABIA010000007">
    <property type="protein sequence ID" value="GAA5144349.1"/>
    <property type="molecule type" value="Genomic_DNA"/>
</dbReference>
<evidence type="ECO:0000256" key="4">
    <source>
        <dbReference type="ARBA" id="ARBA00022727"/>
    </source>
</evidence>
<evidence type="ECO:0000256" key="5">
    <source>
        <dbReference type="ARBA" id="ARBA00022741"/>
    </source>
</evidence>
<dbReference type="SUPFAM" id="SSF52540">
    <property type="entry name" value="P-loop containing nucleoside triphosphate hydrolases"/>
    <property type="match status" value="1"/>
</dbReference>
<evidence type="ECO:0000259" key="8">
    <source>
        <dbReference type="Pfam" id="PF02223"/>
    </source>
</evidence>
<evidence type="ECO:0000256" key="3">
    <source>
        <dbReference type="ARBA" id="ARBA00022679"/>
    </source>
</evidence>
<evidence type="ECO:0000256" key="2">
    <source>
        <dbReference type="ARBA" id="ARBA00012980"/>
    </source>
</evidence>
<dbReference type="InterPro" id="IPR027417">
    <property type="entry name" value="P-loop_NTPase"/>
</dbReference>
<dbReference type="Proteomes" id="UP001499852">
    <property type="component" value="Unassembled WGS sequence"/>
</dbReference>
<evidence type="ECO:0000256" key="1">
    <source>
        <dbReference type="ARBA" id="ARBA00009776"/>
    </source>
</evidence>
<keyword evidence="3" id="KW-0808">Transferase</keyword>
<dbReference type="PANTHER" id="PTHR10344:SF4">
    <property type="entry name" value="UMP-CMP KINASE 2, MITOCHONDRIAL"/>
    <property type="match status" value="1"/>
</dbReference>
<keyword evidence="5" id="KW-0547">Nucleotide-binding</keyword>
<dbReference type="Pfam" id="PF02223">
    <property type="entry name" value="Thymidylate_kin"/>
    <property type="match status" value="1"/>
</dbReference>
<evidence type="ECO:0000256" key="6">
    <source>
        <dbReference type="ARBA" id="ARBA00022777"/>
    </source>
</evidence>
<keyword evidence="6" id="KW-0418">Kinase</keyword>
<sequence>MPALVEGNIVILDRYYWSTAAYQGARGADADQIIIENEIFAPVPDLVLVLDVDVELGLSRIRSRGDSPNLFEAQAALEESRRIFLMLADKHKNAILLDASGQIGITFPKALQAFQKIALQKIEKHSGEIGLDAENTAKLFFGGQQLAEEYEPVRA</sequence>
<keyword evidence="4" id="KW-0545">Nucleotide biosynthesis</keyword>
<evidence type="ECO:0000313" key="9">
    <source>
        <dbReference type="EMBL" id="GAA5144349.1"/>
    </source>
</evidence>
<keyword evidence="7" id="KW-0067">ATP-binding</keyword>